<dbReference type="CDD" id="cd01949">
    <property type="entry name" value="GGDEF"/>
    <property type="match status" value="1"/>
</dbReference>
<dbReference type="OrthoDB" id="23692at2"/>
<evidence type="ECO:0000259" key="3">
    <source>
        <dbReference type="PROSITE" id="PS50113"/>
    </source>
</evidence>
<evidence type="ECO:0000259" key="2">
    <source>
        <dbReference type="PROSITE" id="PS50112"/>
    </source>
</evidence>
<evidence type="ECO:0000259" key="4">
    <source>
        <dbReference type="PROSITE" id="PS50887"/>
    </source>
</evidence>
<feature type="domain" description="GGDEF" evidence="4">
    <location>
        <begin position="303"/>
        <end position="434"/>
    </location>
</feature>
<dbReference type="InterPro" id="IPR052155">
    <property type="entry name" value="Biofilm_reg_signaling"/>
</dbReference>
<dbReference type="CDD" id="cd00130">
    <property type="entry name" value="PAS"/>
    <property type="match status" value="2"/>
</dbReference>
<dbReference type="PANTHER" id="PTHR44757:SF2">
    <property type="entry name" value="BIOFILM ARCHITECTURE MAINTENANCE PROTEIN MBAA"/>
    <property type="match status" value="1"/>
</dbReference>
<feature type="domain" description="PAC" evidence="3">
    <location>
        <begin position="217"/>
        <end position="271"/>
    </location>
</feature>
<gene>
    <name evidence="5" type="ORF">AFE02nite_12580</name>
</gene>
<evidence type="ECO:0000256" key="1">
    <source>
        <dbReference type="SAM" id="MobiDB-lite"/>
    </source>
</evidence>
<dbReference type="AlphaFoldDB" id="A0A511YWD9"/>
<dbReference type="PROSITE" id="PS50112">
    <property type="entry name" value="PAS"/>
    <property type="match status" value="1"/>
</dbReference>
<feature type="region of interest" description="Disordered" evidence="1">
    <location>
        <begin position="216"/>
        <end position="235"/>
    </location>
</feature>
<dbReference type="PROSITE" id="PS50113">
    <property type="entry name" value="PAC"/>
    <property type="match status" value="2"/>
</dbReference>
<evidence type="ECO:0000313" key="6">
    <source>
        <dbReference type="Proteomes" id="UP000321484"/>
    </source>
</evidence>
<organism evidence="5 6">
    <name type="scientific">Actinotalea fermentans</name>
    <dbReference type="NCBI Taxonomy" id="43671"/>
    <lineage>
        <taxon>Bacteria</taxon>
        <taxon>Bacillati</taxon>
        <taxon>Actinomycetota</taxon>
        <taxon>Actinomycetes</taxon>
        <taxon>Micrococcales</taxon>
        <taxon>Cellulomonadaceae</taxon>
        <taxon>Actinotalea</taxon>
    </lineage>
</organism>
<comment type="caution">
    <text evidence="5">The sequence shown here is derived from an EMBL/GenBank/DDBJ whole genome shotgun (WGS) entry which is preliminary data.</text>
</comment>
<dbReference type="SUPFAM" id="SSF55785">
    <property type="entry name" value="PYP-like sensor domain (PAS domain)"/>
    <property type="match status" value="2"/>
</dbReference>
<dbReference type="InterPro" id="IPR000700">
    <property type="entry name" value="PAS-assoc_C"/>
</dbReference>
<dbReference type="SUPFAM" id="SSF55073">
    <property type="entry name" value="Nucleotide cyclase"/>
    <property type="match status" value="1"/>
</dbReference>
<dbReference type="InterPro" id="IPR000160">
    <property type="entry name" value="GGDEF_dom"/>
</dbReference>
<dbReference type="InterPro" id="IPR013656">
    <property type="entry name" value="PAS_4"/>
</dbReference>
<sequence length="448" mass="48494">MSDGARPHACADGARPDEAVFMRALLDDADEVVYFKDLDSRFLRVSLGCAQLHRRTQDSMVGLTDFDLFDVEHARRARADELAIIETGRPMLDKVEREQWHDRPDTWVSSSKFPLRDADGCVIGTFGISRDITSRVTAELEVRRVEAQLRSVLDGSTDEIVGYDADLRFRYLNAAAERALGVRAADVQGRRDPDVGMTDELWAAWEPALRATLTSSDPGELEFERPGPDGSSTWCHTTFSPDLGIDGTPVGVLASTRDITRLKAAEAALAHQATHDPLTGLANRWLVLDRLQAALARAERQPGRLVVLFVDLDHFKGVNDSHGHKVGDRVLVEVARRLLAVARCEDTVGRLAGDEFVLICERVPEESVAEIARRVVAALASPLEISGAVPTLSASVGVALAHPGLDASALLARADGAMYEVKRRGRNGFQVAPTGGVDAAPGRSAAAG</sequence>
<accession>A0A511YWD9</accession>
<dbReference type="Proteomes" id="UP000321484">
    <property type="component" value="Unassembled WGS sequence"/>
</dbReference>
<protein>
    <recommendedName>
        <fullName evidence="7">Diguanylate cyclase</fullName>
    </recommendedName>
</protein>
<dbReference type="SMART" id="SM00091">
    <property type="entry name" value="PAS"/>
    <property type="match status" value="2"/>
</dbReference>
<feature type="domain" description="PAC" evidence="3">
    <location>
        <begin position="89"/>
        <end position="144"/>
    </location>
</feature>
<dbReference type="Pfam" id="PF00990">
    <property type="entry name" value="GGDEF"/>
    <property type="match status" value="1"/>
</dbReference>
<dbReference type="PROSITE" id="PS50887">
    <property type="entry name" value="GGDEF"/>
    <property type="match status" value="1"/>
</dbReference>
<dbReference type="FunFam" id="3.30.70.270:FF:000001">
    <property type="entry name" value="Diguanylate cyclase domain protein"/>
    <property type="match status" value="1"/>
</dbReference>
<dbReference type="SMART" id="SM00086">
    <property type="entry name" value="PAC"/>
    <property type="match status" value="2"/>
</dbReference>
<feature type="domain" description="PAS" evidence="2">
    <location>
        <begin position="145"/>
        <end position="190"/>
    </location>
</feature>
<name>A0A511YWD9_9CELL</name>
<reference evidence="5 6" key="1">
    <citation type="submission" date="2019-07" db="EMBL/GenBank/DDBJ databases">
        <title>Whole genome shotgun sequence of Actinotalea fermentans NBRC 105374.</title>
        <authorList>
            <person name="Hosoyama A."/>
            <person name="Uohara A."/>
            <person name="Ohji S."/>
            <person name="Ichikawa N."/>
        </authorList>
    </citation>
    <scope>NUCLEOTIDE SEQUENCE [LARGE SCALE GENOMIC DNA]</scope>
    <source>
        <strain evidence="5 6">NBRC 105374</strain>
    </source>
</reference>
<dbReference type="InterPro" id="IPR029787">
    <property type="entry name" value="Nucleotide_cyclase"/>
</dbReference>
<dbReference type="Gene3D" id="3.30.70.270">
    <property type="match status" value="1"/>
</dbReference>
<dbReference type="InterPro" id="IPR000014">
    <property type="entry name" value="PAS"/>
</dbReference>
<keyword evidence="6" id="KW-1185">Reference proteome</keyword>
<proteinExistence type="predicted"/>
<evidence type="ECO:0008006" key="7">
    <source>
        <dbReference type="Google" id="ProtNLM"/>
    </source>
</evidence>
<dbReference type="RefSeq" id="WP_052113726.1">
    <property type="nucleotide sequence ID" value="NZ_BJYK01000001.1"/>
</dbReference>
<dbReference type="SMART" id="SM00267">
    <property type="entry name" value="GGDEF"/>
    <property type="match status" value="1"/>
</dbReference>
<dbReference type="Pfam" id="PF08448">
    <property type="entry name" value="PAS_4"/>
    <property type="match status" value="2"/>
</dbReference>
<dbReference type="NCBIfam" id="TIGR00229">
    <property type="entry name" value="sensory_box"/>
    <property type="match status" value="2"/>
</dbReference>
<dbReference type="Gene3D" id="3.30.450.20">
    <property type="entry name" value="PAS domain"/>
    <property type="match status" value="2"/>
</dbReference>
<dbReference type="InterPro" id="IPR043128">
    <property type="entry name" value="Rev_trsase/Diguanyl_cyclase"/>
</dbReference>
<dbReference type="PANTHER" id="PTHR44757">
    <property type="entry name" value="DIGUANYLATE CYCLASE DGCP"/>
    <property type="match status" value="1"/>
</dbReference>
<dbReference type="EMBL" id="BJYK01000001">
    <property type="protein sequence ID" value="GEN79524.1"/>
    <property type="molecule type" value="Genomic_DNA"/>
</dbReference>
<dbReference type="NCBIfam" id="TIGR00254">
    <property type="entry name" value="GGDEF"/>
    <property type="match status" value="1"/>
</dbReference>
<dbReference type="InterPro" id="IPR035965">
    <property type="entry name" value="PAS-like_dom_sf"/>
</dbReference>
<evidence type="ECO:0000313" key="5">
    <source>
        <dbReference type="EMBL" id="GEN79524.1"/>
    </source>
</evidence>
<dbReference type="InterPro" id="IPR001610">
    <property type="entry name" value="PAC"/>
</dbReference>